<dbReference type="GO" id="GO:0033925">
    <property type="term" value="F:mannosyl-glycoprotein endo-beta-N-acetylglucosaminidase activity"/>
    <property type="evidence" value="ECO:0007669"/>
    <property type="project" value="UniProtKB-EC"/>
</dbReference>
<dbReference type="Gene3D" id="3.20.20.80">
    <property type="entry name" value="Glycosidases"/>
    <property type="match status" value="1"/>
</dbReference>
<evidence type="ECO:0000313" key="2">
    <source>
        <dbReference type="EMBL" id="KAF8566571.1"/>
    </source>
</evidence>
<gene>
    <name evidence="2" type="ORF">P879_07892</name>
</gene>
<dbReference type="AlphaFoldDB" id="A0A8T0DII8"/>
<evidence type="ECO:0000259" key="1">
    <source>
        <dbReference type="Pfam" id="PF03644"/>
    </source>
</evidence>
<dbReference type="OrthoDB" id="284473at2759"/>
<dbReference type="EMBL" id="JTDF01004918">
    <property type="protein sequence ID" value="KAF8566571.1"/>
    <property type="molecule type" value="Genomic_DNA"/>
</dbReference>
<comment type="caution">
    <text evidence="2">The sequence shown here is derived from an EMBL/GenBank/DDBJ whole genome shotgun (WGS) entry which is preliminary data.</text>
</comment>
<dbReference type="PANTHER" id="PTHR13246">
    <property type="entry name" value="ENDO BETA N-ACETYLGLUCOSAMINIDASE"/>
    <property type="match status" value="1"/>
</dbReference>
<sequence>MFRSLIAVERGFNRLLFIPAFPQPAVRDRVTDFMRRLKSLGSEVIWYDSVSWNGNLCYQNCLTEANKPFLNLGLDGLFTNYNWTRNLLRRCQSEAEDTVTSSRIFVGVDCFGRGCPGGGGLSTNIALKLILDAMLERPDRPLSVALFAPGWPFENCDLSPANGNQLYAHQLVADLDEKFWSPLAPLLSRIRGASQGFRALFRPIIPYLPTCTPSDISHPSMDLIFSTDCCTGQGPIGMLDSFGSNMSRQHLIPSCFQFSEDLDGNQEITNSLKTFTSHLSVTQFACPHLKNGAGTCLLIRSLASSPRNFLIELFSFGPGVWIARSTLVTISIGSKQCKDANLLSWVNALSHKLVPFALFIDWADCGSDPERIDLHRYPKRQKFTCNKVTLDSCQPTTWVTLHFALNDGNSSIRNDKIELYRFGLVWHFAIGKCTGDSFLLSSIRLFDSKPEDG</sequence>
<dbReference type="InterPro" id="IPR005201">
    <property type="entry name" value="TIM_ENGase"/>
</dbReference>
<protein>
    <recommendedName>
        <fullName evidence="1">Cytosolic endo-beta-N-acetylglucosaminidase TIM barrel domain-containing protein</fullName>
    </recommendedName>
</protein>
<accession>A0A8T0DII8</accession>
<feature type="domain" description="Cytosolic endo-beta-N-acetylglucosaminidase TIM barrel" evidence="1">
    <location>
        <begin position="29"/>
        <end position="181"/>
    </location>
</feature>
<keyword evidence="3" id="KW-1185">Reference proteome</keyword>
<name>A0A8T0DII8_9TREM</name>
<dbReference type="InterPro" id="IPR032979">
    <property type="entry name" value="ENGase"/>
</dbReference>
<evidence type="ECO:0000313" key="3">
    <source>
        <dbReference type="Proteomes" id="UP000699462"/>
    </source>
</evidence>
<reference evidence="2 3" key="1">
    <citation type="submission" date="2019-07" db="EMBL/GenBank/DDBJ databases">
        <title>Annotation for the trematode Paragonimus westermani.</title>
        <authorList>
            <person name="Choi Y.-J."/>
        </authorList>
    </citation>
    <scope>NUCLEOTIDE SEQUENCE [LARGE SCALE GENOMIC DNA]</scope>
    <source>
        <strain evidence="2">180907_Pwestermani</strain>
    </source>
</reference>
<dbReference type="GO" id="GO:0005829">
    <property type="term" value="C:cytosol"/>
    <property type="evidence" value="ECO:0007669"/>
    <property type="project" value="UniProtKB-SubCell"/>
</dbReference>
<dbReference type="Proteomes" id="UP000699462">
    <property type="component" value="Unassembled WGS sequence"/>
</dbReference>
<organism evidence="2 3">
    <name type="scientific">Paragonimus westermani</name>
    <dbReference type="NCBI Taxonomy" id="34504"/>
    <lineage>
        <taxon>Eukaryota</taxon>
        <taxon>Metazoa</taxon>
        <taxon>Spiralia</taxon>
        <taxon>Lophotrochozoa</taxon>
        <taxon>Platyhelminthes</taxon>
        <taxon>Trematoda</taxon>
        <taxon>Digenea</taxon>
        <taxon>Plagiorchiida</taxon>
        <taxon>Troglotremata</taxon>
        <taxon>Troglotrematidae</taxon>
        <taxon>Paragonimus</taxon>
    </lineage>
</organism>
<dbReference type="PANTHER" id="PTHR13246:SF1">
    <property type="entry name" value="CYTOSOLIC ENDO-BETA-N-ACETYLGLUCOSAMINIDASE"/>
    <property type="match status" value="1"/>
</dbReference>
<proteinExistence type="predicted"/>
<dbReference type="Pfam" id="PF03644">
    <property type="entry name" value="Glyco_hydro_85"/>
    <property type="match status" value="1"/>
</dbReference>